<name>A0A1C3HKR6_SERMA</name>
<reference evidence="2" key="1">
    <citation type="submission" date="2016-05" db="EMBL/GenBank/DDBJ databases">
        <authorList>
            <person name="Cock P.J.A."/>
            <person name="Cock P.J.A."/>
        </authorList>
    </citation>
    <scope>NUCLEOTIDE SEQUENCE</scope>
    <source>
        <strain evidence="2">PWN146_assembly</strain>
    </source>
</reference>
<proteinExistence type="predicted"/>
<dbReference type="Pfam" id="PF16473">
    <property type="entry name" value="Rv2179c-like"/>
    <property type="match status" value="1"/>
</dbReference>
<organism evidence="2">
    <name type="scientific">Serratia marcescens</name>
    <dbReference type="NCBI Taxonomy" id="615"/>
    <lineage>
        <taxon>Bacteria</taxon>
        <taxon>Pseudomonadati</taxon>
        <taxon>Pseudomonadota</taxon>
        <taxon>Gammaproteobacteria</taxon>
        <taxon>Enterobacterales</taxon>
        <taxon>Yersiniaceae</taxon>
        <taxon>Serratia</taxon>
    </lineage>
</organism>
<protein>
    <recommendedName>
        <fullName evidence="1">3'-5' exoribonuclease Rv2179c-like domain-containing protein</fullName>
    </recommendedName>
</protein>
<dbReference type="InterPro" id="IPR036397">
    <property type="entry name" value="RNaseH_sf"/>
</dbReference>
<gene>
    <name evidence="2" type="ORF">PWN146_04367</name>
</gene>
<evidence type="ECO:0000313" key="2">
    <source>
        <dbReference type="EMBL" id="SAY45631.1"/>
    </source>
</evidence>
<dbReference type="AlphaFoldDB" id="A0A1C3HKR6"/>
<dbReference type="GO" id="GO:0003676">
    <property type="term" value="F:nucleic acid binding"/>
    <property type="evidence" value="ECO:0007669"/>
    <property type="project" value="InterPro"/>
</dbReference>
<sequence>MRHIMLDLETMDNRPSAAIVAIGAVAFDLASGTLGKRFYQRVDLENSQKHGGTISADTVKWWLRQSAEARSEIATDDAVTLGCALGELQCFIMRNGAIEDVRIWAKGTDFDLPIINTALASVGLTPVWRFWNARDVRTIEEAAKDAGMDLHTAVPFDGAKHNALDDAIHQAKTVIHIWKHLIAPNQQSLES</sequence>
<accession>A0A1C3HKR6</accession>
<dbReference type="EMBL" id="LT575490">
    <property type="protein sequence ID" value="SAY45631.1"/>
    <property type="molecule type" value="Genomic_DNA"/>
</dbReference>
<feature type="domain" description="3'-5' exoribonuclease Rv2179c-like" evidence="1">
    <location>
        <begin position="3"/>
        <end position="178"/>
    </location>
</feature>
<dbReference type="Gene3D" id="3.30.420.10">
    <property type="entry name" value="Ribonuclease H-like superfamily/Ribonuclease H"/>
    <property type="match status" value="1"/>
</dbReference>
<dbReference type="SUPFAM" id="SSF53098">
    <property type="entry name" value="Ribonuclease H-like"/>
    <property type="match status" value="1"/>
</dbReference>
<dbReference type="InterPro" id="IPR033390">
    <property type="entry name" value="Rv2179c-like"/>
</dbReference>
<dbReference type="InterPro" id="IPR012337">
    <property type="entry name" value="RNaseH-like_sf"/>
</dbReference>
<evidence type="ECO:0000259" key="1">
    <source>
        <dbReference type="Pfam" id="PF16473"/>
    </source>
</evidence>